<dbReference type="Pfam" id="PF06074">
    <property type="entry name" value="Portal_Mu"/>
    <property type="match status" value="1"/>
</dbReference>
<evidence type="ECO:0000256" key="1">
    <source>
        <dbReference type="SAM" id="MobiDB-lite"/>
    </source>
</evidence>
<organism evidence="2">
    <name type="scientific">Myoviridae sp. ctOoC8</name>
    <dbReference type="NCBI Taxonomy" id="2823542"/>
    <lineage>
        <taxon>Viruses</taxon>
        <taxon>Duplodnaviria</taxon>
        <taxon>Heunggongvirae</taxon>
        <taxon>Uroviricota</taxon>
        <taxon>Caudoviricetes</taxon>
    </lineage>
</organism>
<reference evidence="2" key="1">
    <citation type="journal article" date="2021" name="Proc. Natl. Acad. Sci. U.S.A.">
        <title>A Catalog of Tens of Thousands of Viruses from Human Metagenomes Reveals Hidden Associations with Chronic Diseases.</title>
        <authorList>
            <person name="Tisza M.J."/>
            <person name="Buck C.B."/>
        </authorList>
    </citation>
    <scope>NUCLEOTIDE SEQUENCE</scope>
    <source>
        <strain evidence="2">CtOoC8</strain>
    </source>
</reference>
<protein>
    <submittedName>
        <fullName evidence="2">Portal</fullName>
    </submittedName>
</protein>
<feature type="compositionally biased region" description="Basic and acidic residues" evidence="1">
    <location>
        <begin position="397"/>
        <end position="421"/>
    </location>
</feature>
<dbReference type="EMBL" id="BK014641">
    <property type="protein sequence ID" value="DAD65304.1"/>
    <property type="molecule type" value="Genomic_DNA"/>
</dbReference>
<evidence type="ECO:0000313" key="2">
    <source>
        <dbReference type="EMBL" id="DAD65304.1"/>
    </source>
</evidence>
<accession>A0A8S5L6A4</accession>
<name>A0A8S5L6A4_9CAUD</name>
<sequence>MSKNNTTPKYIINDLTLVSPDRQRKDIQSLKNAVLSAESISLPNRAKLYDLYHDILSLDGFLQGITAKRINSVLNKKLKFYDRNKKENEEITKLMKSEAGREIISQIVNSEFWGVSGIEFKIGEKLAFDEIPRKHIRPEKGTISKTQYGLGTDDFKIEELPFVWVIGRKNNLGLFLACSMYGIYKRGNFGDWAQYVEIFGQPVRVMYYDAYDTATKNELKKILTESGSSLAIMLPRQATFEMKDGKASNGSGELQKSFKDACNEEMAVAILGNTETTSSSKSSGYAQSKEHGEQQDEIIASDLILVENHLNSDKFISILKSYGYDVEGGYFKYELELNLDKLKSRLEIDMRVSEKVPVSDDYWYETYGIPKPENYNELKKEMQERNNTMAYMTPQNDEEKNNEDKDDKRDEKNEKDKEGKEGKKKKLTDLSESNWYNKIFESLADFFVHARH</sequence>
<feature type="region of interest" description="Disordered" evidence="1">
    <location>
        <begin position="390"/>
        <end position="427"/>
    </location>
</feature>
<dbReference type="InterPro" id="IPR009279">
    <property type="entry name" value="Portal_Mu"/>
</dbReference>
<proteinExistence type="predicted"/>